<evidence type="ECO:0000256" key="2">
    <source>
        <dbReference type="ARBA" id="ARBA00022771"/>
    </source>
</evidence>
<evidence type="ECO:0000313" key="7">
    <source>
        <dbReference type="Proteomes" id="UP001221757"/>
    </source>
</evidence>
<keyword evidence="1" id="KW-0479">Metal-binding</keyword>
<evidence type="ECO:0000256" key="1">
    <source>
        <dbReference type="ARBA" id="ARBA00022723"/>
    </source>
</evidence>
<dbReference type="EMBL" id="JARKIE010000435">
    <property type="protein sequence ID" value="KAJ7640150.1"/>
    <property type="molecule type" value="Genomic_DNA"/>
</dbReference>
<evidence type="ECO:0000313" key="6">
    <source>
        <dbReference type="EMBL" id="KAJ7640150.1"/>
    </source>
</evidence>
<feature type="domain" description="MYND-type" evidence="5">
    <location>
        <begin position="5"/>
        <end position="43"/>
    </location>
</feature>
<accession>A0AAD7C699</accession>
<gene>
    <name evidence="6" type="ORF">B0H17DRAFT_1216720</name>
</gene>
<sequence length="396" mass="43844">MPSTSETCVCKKPATNRCSACKITAYCSTECQRGDWKAHKAHCRAANPAYTNPMAEILRVAAKHETVYDDSVALGLNPSWLFGLTGADLYSETSGSGHFWRLDAKLREDWDAKAQIHNRKAQLFWKSYLDPLTVGREWVDIVLNAVMSSRLPDNDKSWQDQANGMLLASLFPHLSKFGGAENTSLIMILMSDPWGEGTTFRLEPGTAILFTHGTPSQNLFVELIACCLESAGPAHLEKLLTYMALPLQKHWPDLAGTNIFDLAVCMVPEYRAHPRDVPGDRIIEIAGTSPAALKYLLPIVIRICREDLVSNPAAKLLGLLEAFGVGFPSTATEISRWLSTQLAGDREHTEQLQRCARLRPSESPHGIELRDFSAAEVAQLRKGAMWRLSNLPGMQL</sequence>
<dbReference type="Proteomes" id="UP001221757">
    <property type="component" value="Unassembled WGS sequence"/>
</dbReference>
<keyword evidence="7" id="KW-1185">Reference proteome</keyword>
<comment type="caution">
    <text evidence="6">The sequence shown here is derived from an EMBL/GenBank/DDBJ whole genome shotgun (WGS) entry which is preliminary data.</text>
</comment>
<evidence type="ECO:0000256" key="3">
    <source>
        <dbReference type="ARBA" id="ARBA00022833"/>
    </source>
</evidence>
<dbReference type="AlphaFoldDB" id="A0AAD7C699"/>
<dbReference type="PROSITE" id="PS50865">
    <property type="entry name" value="ZF_MYND_2"/>
    <property type="match status" value="1"/>
</dbReference>
<keyword evidence="2 4" id="KW-0863">Zinc-finger</keyword>
<dbReference type="Gene3D" id="6.10.140.2220">
    <property type="match status" value="1"/>
</dbReference>
<organism evidence="6 7">
    <name type="scientific">Mycena rosella</name>
    <name type="common">Pink bonnet</name>
    <name type="synonym">Agaricus rosellus</name>
    <dbReference type="NCBI Taxonomy" id="1033263"/>
    <lineage>
        <taxon>Eukaryota</taxon>
        <taxon>Fungi</taxon>
        <taxon>Dikarya</taxon>
        <taxon>Basidiomycota</taxon>
        <taxon>Agaricomycotina</taxon>
        <taxon>Agaricomycetes</taxon>
        <taxon>Agaricomycetidae</taxon>
        <taxon>Agaricales</taxon>
        <taxon>Marasmiineae</taxon>
        <taxon>Mycenaceae</taxon>
        <taxon>Mycena</taxon>
    </lineage>
</organism>
<dbReference type="GO" id="GO:0008270">
    <property type="term" value="F:zinc ion binding"/>
    <property type="evidence" value="ECO:0007669"/>
    <property type="project" value="UniProtKB-KW"/>
</dbReference>
<proteinExistence type="predicted"/>
<keyword evidence="3" id="KW-0862">Zinc</keyword>
<evidence type="ECO:0000259" key="5">
    <source>
        <dbReference type="PROSITE" id="PS50865"/>
    </source>
</evidence>
<evidence type="ECO:0000256" key="4">
    <source>
        <dbReference type="PROSITE-ProRule" id="PRU00134"/>
    </source>
</evidence>
<dbReference type="SUPFAM" id="SSF144232">
    <property type="entry name" value="HIT/MYND zinc finger-like"/>
    <property type="match status" value="1"/>
</dbReference>
<name>A0AAD7C699_MYCRO</name>
<dbReference type="Pfam" id="PF01753">
    <property type="entry name" value="zf-MYND"/>
    <property type="match status" value="1"/>
</dbReference>
<reference evidence="6" key="1">
    <citation type="submission" date="2023-03" db="EMBL/GenBank/DDBJ databases">
        <title>Massive genome expansion in bonnet fungi (Mycena s.s.) driven by repeated elements and novel gene families across ecological guilds.</title>
        <authorList>
            <consortium name="Lawrence Berkeley National Laboratory"/>
            <person name="Harder C.B."/>
            <person name="Miyauchi S."/>
            <person name="Viragh M."/>
            <person name="Kuo A."/>
            <person name="Thoen E."/>
            <person name="Andreopoulos B."/>
            <person name="Lu D."/>
            <person name="Skrede I."/>
            <person name="Drula E."/>
            <person name="Henrissat B."/>
            <person name="Morin E."/>
            <person name="Kohler A."/>
            <person name="Barry K."/>
            <person name="LaButti K."/>
            <person name="Morin E."/>
            <person name="Salamov A."/>
            <person name="Lipzen A."/>
            <person name="Mereny Z."/>
            <person name="Hegedus B."/>
            <person name="Baldrian P."/>
            <person name="Stursova M."/>
            <person name="Weitz H."/>
            <person name="Taylor A."/>
            <person name="Grigoriev I.V."/>
            <person name="Nagy L.G."/>
            <person name="Martin F."/>
            <person name="Kauserud H."/>
        </authorList>
    </citation>
    <scope>NUCLEOTIDE SEQUENCE</scope>
    <source>
        <strain evidence="6">CBHHK067</strain>
    </source>
</reference>
<dbReference type="InterPro" id="IPR002893">
    <property type="entry name" value="Znf_MYND"/>
</dbReference>
<protein>
    <recommendedName>
        <fullName evidence="5">MYND-type domain-containing protein</fullName>
    </recommendedName>
</protein>